<accession>A0A1Y2BYQ2</accession>
<dbReference type="EMBL" id="MCGO01000041">
    <property type="protein sequence ID" value="ORY39195.1"/>
    <property type="molecule type" value="Genomic_DNA"/>
</dbReference>
<dbReference type="AlphaFoldDB" id="A0A1Y2BYQ2"/>
<gene>
    <name evidence="1" type="ORF">BCR33DRAFT_768906</name>
</gene>
<organism evidence="1 2">
    <name type="scientific">Rhizoclosmatium globosum</name>
    <dbReference type="NCBI Taxonomy" id="329046"/>
    <lineage>
        <taxon>Eukaryota</taxon>
        <taxon>Fungi</taxon>
        <taxon>Fungi incertae sedis</taxon>
        <taxon>Chytridiomycota</taxon>
        <taxon>Chytridiomycota incertae sedis</taxon>
        <taxon>Chytridiomycetes</taxon>
        <taxon>Chytridiales</taxon>
        <taxon>Chytriomycetaceae</taxon>
        <taxon>Rhizoclosmatium</taxon>
    </lineage>
</organism>
<evidence type="ECO:0000313" key="2">
    <source>
        <dbReference type="Proteomes" id="UP000193642"/>
    </source>
</evidence>
<name>A0A1Y2BYQ2_9FUNG</name>
<keyword evidence="2" id="KW-1185">Reference proteome</keyword>
<sequence length="221" mass="25973">MKYRFRSRSHYIFDVSSSTSSFLCDACISITHMDECGRRIETLFSCWQLQFCAQPKQQETMTSSIREVEQYLVESLELFEEYSGRRDFADLKEVYNRFKESVKATAREIGARPTWKQQMLHMEERSSRNGVAQRTNQRLATQVSQQTQHPLSHTRRYVQKVRHQTKDVPSVRELRMLEILAVVKSRVEPNEMKRRQDAVFAEMRAELRQSPALVIESSAGR</sequence>
<evidence type="ECO:0000313" key="1">
    <source>
        <dbReference type="EMBL" id="ORY39195.1"/>
    </source>
</evidence>
<proteinExistence type="predicted"/>
<dbReference type="Proteomes" id="UP000193642">
    <property type="component" value="Unassembled WGS sequence"/>
</dbReference>
<reference evidence="1 2" key="1">
    <citation type="submission" date="2016-07" db="EMBL/GenBank/DDBJ databases">
        <title>Pervasive Adenine N6-methylation of Active Genes in Fungi.</title>
        <authorList>
            <consortium name="DOE Joint Genome Institute"/>
            <person name="Mondo S.J."/>
            <person name="Dannebaum R.O."/>
            <person name="Kuo R.C."/>
            <person name="Labutti K."/>
            <person name="Haridas S."/>
            <person name="Kuo A."/>
            <person name="Salamov A."/>
            <person name="Ahrendt S.R."/>
            <person name="Lipzen A."/>
            <person name="Sullivan W."/>
            <person name="Andreopoulos W.B."/>
            <person name="Clum A."/>
            <person name="Lindquist E."/>
            <person name="Daum C."/>
            <person name="Ramamoorthy G.K."/>
            <person name="Gryganskyi A."/>
            <person name="Culley D."/>
            <person name="Magnuson J.K."/>
            <person name="James T.Y."/>
            <person name="O'Malley M.A."/>
            <person name="Stajich J.E."/>
            <person name="Spatafora J.W."/>
            <person name="Visel A."/>
            <person name="Grigoriev I.V."/>
        </authorList>
    </citation>
    <scope>NUCLEOTIDE SEQUENCE [LARGE SCALE GENOMIC DNA]</scope>
    <source>
        <strain evidence="1 2">JEL800</strain>
    </source>
</reference>
<comment type="caution">
    <text evidence="1">The sequence shown here is derived from an EMBL/GenBank/DDBJ whole genome shotgun (WGS) entry which is preliminary data.</text>
</comment>
<protein>
    <submittedName>
        <fullName evidence="1">Uncharacterized protein</fullName>
    </submittedName>
</protein>